<organism evidence="1 2">
    <name type="scientific">Trifolium medium</name>
    <dbReference type="NCBI Taxonomy" id="97028"/>
    <lineage>
        <taxon>Eukaryota</taxon>
        <taxon>Viridiplantae</taxon>
        <taxon>Streptophyta</taxon>
        <taxon>Embryophyta</taxon>
        <taxon>Tracheophyta</taxon>
        <taxon>Spermatophyta</taxon>
        <taxon>Magnoliopsida</taxon>
        <taxon>eudicotyledons</taxon>
        <taxon>Gunneridae</taxon>
        <taxon>Pentapetalae</taxon>
        <taxon>rosids</taxon>
        <taxon>fabids</taxon>
        <taxon>Fabales</taxon>
        <taxon>Fabaceae</taxon>
        <taxon>Papilionoideae</taxon>
        <taxon>50 kb inversion clade</taxon>
        <taxon>NPAAA clade</taxon>
        <taxon>Hologalegina</taxon>
        <taxon>IRL clade</taxon>
        <taxon>Trifolieae</taxon>
        <taxon>Trifolium</taxon>
    </lineage>
</organism>
<dbReference type="AlphaFoldDB" id="A0A392NGD5"/>
<evidence type="ECO:0000313" key="1">
    <source>
        <dbReference type="EMBL" id="MCH98403.1"/>
    </source>
</evidence>
<evidence type="ECO:0000313" key="2">
    <source>
        <dbReference type="Proteomes" id="UP000265520"/>
    </source>
</evidence>
<name>A0A392NGD5_9FABA</name>
<dbReference type="Proteomes" id="UP000265520">
    <property type="component" value="Unassembled WGS sequence"/>
</dbReference>
<dbReference type="EMBL" id="LXQA010037499">
    <property type="protein sequence ID" value="MCH98403.1"/>
    <property type="molecule type" value="Genomic_DNA"/>
</dbReference>
<proteinExistence type="predicted"/>
<comment type="caution">
    <text evidence="1">The sequence shown here is derived from an EMBL/GenBank/DDBJ whole genome shotgun (WGS) entry which is preliminary data.</text>
</comment>
<gene>
    <name evidence="1" type="ORF">A2U01_0019405</name>
</gene>
<reference evidence="1 2" key="1">
    <citation type="journal article" date="2018" name="Front. Plant Sci.">
        <title>Red Clover (Trifolium pratense) and Zigzag Clover (T. medium) - A Picture of Genomic Similarities and Differences.</title>
        <authorList>
            <person name="Dluhosova J."/>
            <person name="Istvanek J."/>
            <person name="Nedelnik J."/>
            <person name="Repkova J."/>
        </authorList>
    </citation>
    <scope>NUCLEOTIDE SEQUENCE [LARGE SCALE GENOMIC DNA]</scope>
    <source>
        <strain evidence="2">cv. 10/8</strain>
        <tissue evidence="1">Leaf</tissue>
    </source>
</reference>
<accession>A0A392NGD5</accession>
<protein>
    <submittedName>
        <fullName evidence="1">Uncharacterized protein</fullName>
    </submittedName>
</protein>
<sequence length="44" mass="5000">MIHIQENVLGTPPSLQWGTTTNNPYSMTHCYKPIIQISDLEITL</sequence>
<keyword evidence="2" id="KW-1185">Reference proteome</keyword>